<dbReference type="Proteomes" id="UP001610861">
    <property type="component" value="Unassembled WGS sequence"/>
</dbReference>
<name>A0ABW7QBA9_9MICO</name>
<reference evidence="1 2" key="1">
    <citation type="submission" date="2024-09" db="EMBL/GenBank/DDBJ databases">
        <authorList>
            <person name="Pan X."/>
        </authorList>
    </citation>
    <scope>NUCLEOTIDE SEQUENCE [LARGE SCALE GENOMIC DNA]</scope>
    <source>
        <strain evidence="1 2">B2969</strain>
    </source>
</reference>
<gene>
    <name evidence="1" type="ORF">ACH3VR_16370</name>
</gene>
<dbReference type="EMBL" id="JBIQWL010000006">
    <property type="protein sequence ID" value="MFH8251941.1"/>
    <property type="molecule type" value="Genomic_DNA"/>
</dbReference>
<comment type="caution">
    <text evidence="1">The sequence shown here is derived from an EMBL/GenBank/DDBJ whole genome shotgun (WGS) entry which is preliminary data.</text>
</comment>
<sequence length="185" mass="19475">MPLDVLADLDVVTPADVSPQPWANGLGTTRVLVERLAWRVSIAEVRGRMPFSLLPGIDRILIPLTEPALTLMVDGVDHRVTSAAGLAFAGEAHAIAATGGRAVSVLNVMTRRALARTTWRIETHRGPFAVDPADTLTALVAGAARLDGIPLPLGSVLPTGSRPRALECADALIARFRVSPADAPQ</sequence>
<evidence type="ECO:0000313" key="2">
    <source>
        <dbReference type="Proteomes" id="UP001610861"/>
    </source>
</evidence>
<dbReference type="Gene3D" id="2.60.120.10">
    <property type="entry name" value="Jelly Rolls"/>
    <property type="match status" value="1"/>
</dbReference>
<organism evidence="1 2">
    <name type="scientific">Microbacterium alkaliflavum</name>
    <dbReference type="NCBI Taxonomy" id="3248839"/>
    <lineage>
        <taxon>Bacteria</taxon>
        <taxon>Bacillati</taxon>
        <taxon>Actinomycetota</taxon>
        <taxon>Actinomycetes</taxon>
        <taxon>Micrococcales</taxon>
        <taxon>Microbacteriaceae</taxon>
        <taxon>Microbacterium</taxon>
    </lineage>
</organism>
<dbReference type="InterPro" id="IPR011051">
    <property type="entry name" value="RmlC_Cupin_sf"/>
</dbReference>
<accession>A0ABW7QBA9</accession>
<dbReference type="PANTHER" id="PTHR37943:SF1">
    <property type="entry name" value="PROTEIN VES"/>
    <property type="match status" value="1"/>
</dbReference>
<dbReference type="PANTHER" id="PTHR37943">
    <property type="entry name" value="PROTEIN VES"/>
    <property type="match status" value="1"/>
</dbReference>
<dbReference type="Pfam" id="PF05962">
    <property type="entry name" value="HutD"/>
    <property type="match status" value="1"/>
</dbReference>
<dbReference type="InterPro" id="IPR014710">
    <property type="entry name" value="RmlC-like_jellyroll"/>
</dbReference>
<keyword evidence="2" id="KW-1185">Reference proteome</keyword>
<proteinExistence type="predicted"/>
<dbReference type="RefSeq" id="WP_397557388.1">
    <property type="nucleotide sequence ID" value="NZ_JBIQWL010000006.1"/>
</dbReference>
<evidence type="ECO:0000313" key="1">
    <source>
        <dbReference type="EMBL" id="MFH8251941.1"/>
    </source>
</evidence>
<dbReference type="InterPro" id="IPR010282">
    <property type="entry name" value="Uncharacterised_HutD/Ves"/>
</dbReference>
<dbReference type="SUPFAM" id="SSF51182">
    <property type="entry name" value="RmlC-like cupins"/>
    <property type="match status" value="1"/>
</dbReference>
<protein>
    <submittedName>
        <fullName evidence="1">HutD family protein</fullName>
    </submittedName>
</protein>